<dbReference type="Gene3D" id="3.40.250.10">
    <property type="entry name" value="Rhodanese-like domain"/>
    <property type="match status" value="1"/>
</dbReference>
<dbReference type="CDD" id="cd00158">
    <property type="entry name" value="RHOD"/>
    <property type="match status" value="1"/>
</dbReference>
<dbReference type="PANTHER" id="PTHR43031:SF1">
    <property type="entry name" value="PYRIDINE NUCLEOTIDE-DISULPHIDE OXIDOREDUCTASE"/>
    <property type="match status" value="1"/>
</dbReference>
<dbReference type="InterPro" id="IPR036873">
    <property type="entry name" value="Rhodanese-like_dom_sf"/>
</dbReference>
<dbReference type="SMART" id="SM00450">
    <property type="entry name" value="RHOD"/>
    <property type="match status" value="1"/>
</dbReference>
<sequence length="152" mass="16728">MFGGPRRSGIVMDRQRNLCPFQTLWKRPEDKPRIFAYSSEQGFKETTVDKLYESLRENGDSIFVLDVRTPQEYNAGHVPQALNIALDGLSDAVRNGCLESVKSSTIAVICASGGRSAQATVRLSRVFGFSDVVNVVGGTSKWIEAGYPIVRV</sequence>
<dbReference type="InterPro" id="IPR001763">
    <property type="entry name" value="Rhodanese-like_dom"/>
</dbReference>
<gene>
    <name evidence="2" type="ORF">WJX75_000503</name>
</gene>
<dbReference type="PANTHER" id="PTHR43031">
    <property type="entry name" value="FAD-DEPENDENT OXIDOREDUCTASE"/>
    <property type="match status" value="1"/>
</dbReference>
<protein>
    <recommendedName>
        <fullName evidence="1">Rhodanese domain-containing protein</fullName>
    </recommendedName>
</protein>
<dbReference type="Pfam" id="PF00581">
    <property type="entry name" value="Rhodanese"/>
    <property type="match status" value="1"/>
</dbReference>
<evidence type="ECO:0000259" key="1">
    <source>
        <dbReference type="PROSITE" id="PS50206"/>
    </source>
</evidence>
<proteinExistence type="predicted"/>
<comment type="caution">
    <text evidence="2">The sequence shown here is derived from an EMBL/GenBank/DDBJ whole genome shotgun (WGS) entry which is preliminary data.</text>
</comment>
<evidence type="ECO:0000313" key="2">
    <source>
        <dbReference type="EMBL" id="KAK9914784.1"/>
    </source>
</evidence>
<evidence type="ECO:0000313" key="3">
    <source>
        <dbReference type="Proteomes" id="UP001491310"/>
    </source>
</evidence>
<keyword evidence="3" id="KW-1185">Reference proteome</keyword>
<feature type="domain" description="Rhodanese" evidence="1">
    <location>
        <begin position="58"/>
        <end position="151"/>
    </location>
</feature>
<dbReference type="Proteomes" id="UP001491310">
    <property type="component" value="Unassembled WGS sequence"/>
</dbReference>
<reference evidence="2 3" key="1">
    <citation type="journal article" date="2024" name="Nat. Commun.">
        <title>Phylogenomics reveals the evolutionary origins of lichenization in chlorophyte algae.</title>
        <authorList>
            <person name="Puginier C."/>
            <person name="Libourel C."/>
            <person name="Otte J."/>
            <person name="Skaloud P."/>
            <person name="Haon M."/>
            <person name="Grisel S."/>
            <person name="Petersen M."/>
            <person name="Berrin J.G."/>
            <person name="Delaux P.M."/>
            <person name="Dal Grande F."/>
            <person name="Keller J."/>
        </authorList>
    </citation>
    <scope>NUCLEOTIDE SEQUENCE [LARGE SCALE GENOMIC DNA]</scope>
    <source>
        <strain evidence="2 3">SAG 216-7</strain>
    </source>
</reference>
<organism evidence="2 3">
    <name type="scientific">Coccomyxa subellipsoidea</name>
    <dbReference type="NCBI Taxonomy" id="248742"/>
    <lineage>
        <taxon>Eukaryota</taxon>
        <taxon>Viridiplantae</taxon>
        <taxon>Chlorophyta</taxon>
        <taxon>core chlorophytes</taxon>
        <taxon>Trebouxiophyceae</taxon>
        <taxon>Trebouxiophyceae incertae sedis</taxon>
        <taxon>Coccomyxaceae</taxon>
        <taxon>Coccomyxa</taxon>
    </lineage>
</organism>
<accession>A0ABR2YSD5</accession>
<dbReference type="EMBL" id="JALJOT010000005">
    <property type="protein sequence ID" value="KAK9914784.1"/>
    <property type="molecule type" value="Genomic_DNA"/>
</dbReference>
<dbReference type="InterPro" id="IPR050229">
    <property type="entry name" value="GlpE_sulfurtransferase"/>
</dbReference>
<dbReference type="SUPFAM" id="SSF52821">
    <property type="entry name" value="Rhodanese/Cell cycle control phosphatase"/>
    <property type="match status" value="1"/>
</dbReference>
<dbReference type="PROSITE" id="PS50206">
    <property type="entry name" value="RHODANESE_3"/>
    <property type="match status" value="1"/>
</dbReference>
<name>A0ABR2YSD5_9CHLO</name>